<comment type="caution">
    <text evidence="1">The sequence shown here is derived from an EMBL/GenBank/DDBJ whole genome shotgun (WGS) entry which is preliminary data.</text>
</comment>
<organism evidence="1 2">
    <name type="scientific">Microvirga aerophila</name>
    <dbReference type="NCBI Taxonomy" id="670291"/>
    <lineage>
        <taxon>Bacteria</taxon>
        <taxon>Pseudomonadati</taxon>
        <taxon>Pseudomonadota</taxon>
        <taxon>Alphaproteobacteria</taxon>
        <taxon>Hyphomicrobiales</taxon>
        <taxon>Methylobacteriaceae</taxon>
        <taxon>Microvirga</taxon>
    </lineage>
</organism>
<accession>A0A512C0M5</accession>
<proteinExistence type="predicted"/>
<keyword evidence="2" id="KW-1185">Reference proteome</keyword>
<sequence>MGRCCGVKQLCSHPHLVALALNRAGHHIADIEAPADLADINRAAPIDGSRIAVDHGKVAETGEVRDDVCGETIGKPSGRLIARDVIERQYRDCGFSRRLWSAGPKQMGDATEEP</sequence>
<dbReference type="Proteomes" id="UP000321085">
    <property type="component" value="Unassembled WGS sequence"/>
</dbReference>
<protein>
    <submittedName>
        <fullName evidence="1">Uncharacterized protein</fullName>
    </submittedName>
</protein>
<evidence type="ECO:0000313" key="2">
    <source>
        <dbReference type="Proteomes" id="UP000321085"/>
    </source>
</evidence>
<dbReference type="AlphaFoldDB" id="A0A512C0M5"/>
<dbReference type="EMBL" id="BJYU01000123">
    <property type="protein sequence ID" value="GEO17766.1"/>
    <property type="molecule type" value="Genomic_DNA"/>
</dbReference>
<evidence type="ECO:0000313" key="1">
    <source>
        <dbReference type="EMBL" id="GEO17766.1"/>
    </source>
</evidence>
<name>A0A512C0M5_9HYPH</name>
<gene>
    <name evidence="1" type="ORF">MAE02_54620</name>
</gene>
<reference evidence="1 2" key="1">
    <citation type="submission" date="2019-07" db="EMBL/GenBank/DDBJ databases">
        <title>Whole genome shotgun sequence of Microvirga aerophila NBRC 106136.</title>
        <authorList>
            <person name="Hosoyama A."/>
            <person name="Uohara A."/>
            <person name="Ohji S."/>
            <person name="Ichikawa N."/>
        </authorList>
    </citation>
    <scope>NUCLEOTIDE SEQUENCE [LARGE SCALE GENOMIC DNA]</scope>
    <source>
        <strain evidence="1 2">NBRC 106136</strain>
    </source>
</reference>